<evidence type="ECO:0000256" key="1">
    <source>
        <dbReference type="SAM" id="MobiDB-lite"/>
    </source>
</evidence>
<accession>A0A5C4QSS1</accession>
<dbReference type="Proteomes" id="UP000306145">
    <property type="component" value="Unassembled WGS sequence"/>
</dbReference>
<protein>
    <submittedName>
        <fullName evidence="3">Uncharacterized protein</fullName>
    </submittedName>
</protein>
<reference evidence="3 4" key="1">
    <citation type="submission" date="2019-06" db="EMBL/GenBank/DDBJ databases">
        <title>Micromonospora ordensis sp. nov., isolated from deep marine sediment.</title>
        <authorList>
            <person name="Veyisoglu A."/>
            <person name="Carro L."/>
            <person name="Klenk H.-P."/>
            <person name="Sahin N."/>
        </authorList>
    </citation>
    <scope>NUCLEOTIDE SEQUENCE [LARGE SCALE GENOMIC DNA]</scope>
    <source>
        <strain evidence="3 4">S2509</strain>
    </source>
</reference>
<proteinExistence type="predicted"/>
<feature type="transmembrane region" description="Helical" evidence="2">
    <location>
        <begin position="55"/>
        <end position="74"/>
    </location>
</feature>
<organism evidence="3 4">
    <name type="scientific">Micromonospora orduensis</name>
    <dbReference type="NCBI Taxonomy" id="1420891"/>
    <lineage>
        <taxon>Bacteria</taxon>
        <taxon>Bacillati</taxon>
        <taxon>Actinomycetota</taxon>
        <taxon>Actinomycetes</taxon>
        <taxon>Micromonosporales</taxon>
        <taxon>Micromonosporaceae</taxon>
        <taxon>Micromonospora</taxon>
    </lineage>
</organism>
<keyword evidence="2" id="KW-0472">Membrane</keyword>
<keyword evidence="2" id="KW-1133">Transmembrane helix</keyword>
<name>A0A5C4QSS1_9ACTN</name>
<keyword evidence="4" id="KW-1185">Reference proteome</keyword>
<sequence>MPDETTKAMGPKVKAINADSRSEKPSSRDDTAKLVTVANLALVGVPSAYAVSQSVLVTLVAAVAAVVLACLVRWHR</sequence>
<evidence type="ECO:0000256" key="2">
    <source>
        <dbReference type="SAM" id="Phobius"/>
    </source>
</evidence>
<evidence type="ECO:0000313" key="4">
    <source>
        <dbReference type="Proteomes" id="UP000306145"/>
    </source>
</evidence>
<dbReference type="EMBL" id="VDFY01000153">
    <property type="protein sequence ID" value="TNH28803.1"/>
    <property type="molecule type" value="Genomic_DNA"/>
</dbReference>
<dbReference type="RefSeq" id="WP_139584859.1">
    <property type="nucleotide sequence ID" value="NZ_VDFY01000153.1"/>
</dbReference>
<comment type="caution">
    <text evidence="3">The sequence shown here is derived from an EMBL/GenBank/DDBJ whole genome shotgun (WGS) entry which is preliminary data.</text>
</comment>
<evidence type="ECO:0000313" key="3">
    <source>
        <dbReference type="EMBL" id="TNH28803.1"/>
    </source>
</evidence>
<feature type="compositionally biased region" description="Basic and acidic residues" evidence="1">
    <location>
        <begin position="20"/>
        <end position="30"/>
    </location>
</feature>
<dbReference type="AlphaFoldDB" id="A0A5C4QSS1"/>
<gene>
    <name evidence="3" type="ORF">FHG89_14290</name>
</gene>
<feature type="region of interest" description="Disordered" evidence="1">
    <location>
        <begin position="1"/>
        <end position="30"/>
    </location>
</feature>
<keyword evidence="2" id="KW-0812">Transmembrane</keyword>